<reference evidence="3" key="1">
    <citation type="journal article" date="2019" name="Int. J. Syst. Evol. Microbiol.">
        <title>The Global Catalogue of Microorganisms (GCM) 10K type strain sequencing project: providing services to taxonomists for standard genome sequencing and annotation.</title>
        <authorList>
            <consortium name="The Broad Institute Genomics Platform"/>
            <consortium name="The Broad Institute Genome Sequencing Center for Infectious Disease"/>
            <person name="Wu L."/>
            <person name="Ma J."/>
        </authorList>
    </citation>
    <scope>NUCLEOTIDE SEQUENCE [LARGE SCALE GENOMIC DNA]</scope>
    <source>
        <strain evidence="3">KCTC 3950</strain>
    </source>
</reference>
<protein>
    <submittedName>
        <fullName evidence="2">DUF1294 domain-containing protein</fullName>
    </submittedName>
</protein>
<keyword evidence="1" id="KW-0812">Transmembrane</keyword>
<keyword evidence="1" id="KW-0472">Membrane</keyword>
<dbReference type="Proteomes" id="UP001597541">
    <property type="component" value="Unassembled WGS sequence"/>
</dbReference>
<evidence type="ECO:0000313" key="2">
    <source>
        <dbReference type="EMBL" id="MFD2614304.1"/>
    </source>
</evidence>
<dbReference type="RefSeq" id="WP_377605294.1">
    <property type="nucleotide sequence ID" value="NZ_JBHUME010000011.1"/>
</dbReference>
<dbReference type="Pfam" id="PF06961">
    <property type="entry name" value="DUF1294"/>
    <property type="match status" value="1"/>
</dbReference>
<keyword evidence="1" id="KW-1133">Transmembrane helix</keyword>
<dbReference type="InterPro" id="IPR010718">
    <property type="entry name" value="DUF1294"/>
</dbReference>
<feature type="transmembrane region" description="Helical" evidence="1">
    <location>
        <begin position="34"/>
        <end position="53"/>
    </location>
</feature>
<name>A0ABW5PGP2_9BACL</name>
<accession>A0ABW5PGP2</accession>
<organism evidence="2 3">
    <name type="scientific">Paenibacillus gansuensis</name>
    <dbReference type="NCBI Taxonomy" id="306542"/>
    <lineage>
        <taxon>Bacteria</taxon>
        <taxon>Bacillati</taxon>
        <taxon>Bacillota</taxon>
        <taxon>Bacilli</taxon>
        <taxon>Bacillales</taxon>
        <taxon>Paenibacillaceae</taxon>
        <taxon>Paenibacillus</taxon>
    </lineage>
</organism>
<dbReference type="EMBL" id="JBHUME010000011">
    <property type="protein sequence ID" value="MFD2614304.1"/>
    <property type="molecule type" value="Genomic_DNA"/>
</dbReference>
<keyword evidence="3" id="KW-1185">Reference proteome</keyword>
<evidence type="ECO:0000256" key="1">
    <source>
        <dbReference type="SAM" id="Phobius"/>
    </source>
</evidence>
<gene>
    <name evidence="2" type="ORF">ACFSUF_17985</name>
</gene>
<proteinExistence type="predicted"/>
<evidence type="ECO:0000313" key="3">
    <source>
        <dbReference type="Proteomes" id="UP001597541"/>
    </source>
</evidence>
<sequence>MVIAAVMNIAGFAMMGADKQRARSKNWRIPEKRLFTVAAFGGALGVWAGMRMYRHKTQHPSFKYGIPFLLVINVIEVYYMISWIEG</sequence>
<feature type="transmembrane region" description="Helical" evidence="1">
    <location>
        <begin position="65"/>
        <end position="84"/>
    </location>
</feature>
<comment type="caution">
    <text evidence="2">The sequence shown here is derived from an EMBL/GenBank/DDBJ whole genome shotgun (WGS) entry which is preliminary data.</text>
</comment>